<dbReference type="EMBL" id="FNVK01000001">
    <property type="protein sequence ID" value="SEF41932.1"/>
    <property type="molecule type" value="Genomic_DNA"/>
</dbReference>
<evidence type="ECO:0000256" key="8">
    <source>
        <dbReference type="ARBA" id="ARBA00022909"/>
    </source>
</evidence>
<reference evidence="10 11" key="1">
    <citation type="submission" date="2016-10" db="EMBL/GenBank/DDBJ databases">
        <authorList>
            <person name="de Groot N.N."/>
        </authorList>
    </citation>
    <scope>NUCLEOTIDE SEQUENCE [LARGE SCALE GENOMIC DNA]</scope>
    <source>
        <strain evidence="10 11">Nl13</strain>
    </source>
</reference>
<protein>
    <recommendedName>
        <fullName evidence="4">dihydropteroate synthase</fullName>
        <ecNumber evidence="4">2.5.1.15</ecNumber>
    </recommendedName>
</protein>
<comment type="cofactor">
    <cofactor evidence="2">
        <name>Mg(2+)</name>
        <dbReference type="ChEBI" id="CHEBI:18420"/>
    </cofactor>
</comment>
<dbReference type="GO" id="GO:0046656">
    <property type="term" value="P:folic acid biosynthetic process"/>
    <property type="evidence" value="ECO:0007669"/>
    <property type="project" value="UniProtKB-KW"/>
</dbReference>
<evidence type="ECO:0000256" key="5">
    <source>
        <dbReference type="ARBA" id="ARBA00022679"/>
    </source>
</evidence>
<dbReference type="InterPro" id="IPR006390">
    <property type="entry name" value="DHP_synth_dom"/>
</dbReference>
<dbReference type="GO" id="GO:0004156">
    <property type="term" value="F:dihydropteroate synthase activity"/>
    <property type="evidence" value="ECO:0007669"/>
    <property type="project" value="UniProtKB-EC"/>
</dbReference>
<dbReference type="PROSITE" id="PS50972">
    <property type="entry name" value="PTERIN_BINDING"/>
    <property type="match status" value="1"/>
</dbReference>
<evidence type="ECO:0000256" key="4">
    <source>
        <dbReference type="ARBA" id="ARBA00012458"/>
    </source>
</evidence>
<evidence type="ECO:0000313" key="11">
    <source>
        <dbReference type="Proteomes" id="UP000236751"/>
    </source>
</evidence>
<dbReference type="GO" id="GO:0046872">
    <property type="term" value="F:metal ion binding"/>
    <property type="evidence" value="ECO:0007669"/>
    <property type="project" value="UniProtKB-KW"/>
</dbReference>
<evidence type="ECO:0000256" key="2">
    <source>
        <dbReference type="ARBA" id="ARBA00001946"/>
    </source>
</evidence>
<gene>
    <name evidence="10" type="ORF">SAMN05216403_101211</name>
</gene>
<dbReference type="InterPro" id="IPR000489">
    <property type="entry name" value="Pterin-binding_dom"/>
</dbReference>
<dbReference type="OrthoDB" id="9811744at2"/>
<dbReference type="Proteomes" id="UP000236751">
    <property type="component" value="Unassembled WGS sequence"/>
</dbReference>
<organism evidence="10 11">
    <name type="scientific">Nitrosospira multiformis (strain ATCC 25196 / NCIMB 11849 / C 71)</name>
    <dbReference type="NCBI Taxonomy" id="323848"/>
    <lineage>
        <taxon>Bacteria</taxon>
        <taxon>Pseudomonadati</taxon>
        <taxon>Pseudomonadota</taxon>
        <taxon>Betaproteobacteria</taxon>
        <taxon>Nitrosomonadales</taxon>
        <taxon>Nitrosomonadaceae</taxon>
        <taxon>Nitrosospira</taxon>
    </lineage>
</organism>
<comment type="pathway">
    <text evidence="3">Cofactor biosynthesis; tetrahydrofolate biosynthesis; 7,8-dihydrofolate from 2-amino-4-hydroxy-6-hydroxymethyl-7,8-dihydropteridine diphosphate and 4-aminobenzoate: step 1/2.</text>
</comment>
<dbReference type="GO" id="GO:0005829">
    <property type="term" value="C:cytosol"/>
    <property type="evidence" value="ECO:0007669"/>
    <property type="project" value="TreeGrafter"/>
</dbReference>
<dbReference type="InterPro" id="IPR011005">
    <property type="entry name" value="Dihydropteroate_synth-like_sf"/>
</dbReference>
<keyword evidence="5" id="KW-0808">Transferase</keyword>
<dbReference type="Pfam" id="PF00809">
    <property type="entry name" value="Pterin_bind"/>
    <property type="match status" value="1"/>
</dbReference>
<evidence type="ECO:0000259" key="9">
    <source>
        <dbReference type="PROSITE" id="PS50972"/>
    </source>
</evidence>
<evidence type="ECO:0000256" key="7">
    <source>
        <dbReference type="ARBA" id="ARBA00022842"/>
    </source>
</evidence>
<keyword evidence="6" id="KW-0479">Metal-binding</keyword>
<dbReference type="InterPro" id="IPR045031">
    <property type="entry name" value="DHP_synth-like"/>
</dbReference>
<dbReference type="AlphaFoldDB" id="A0A1H5RUD8"/>
<dbReference type="SUPFAM" id="SSF51717">
    <property type="entry name" value="Dihydropteroate synthetase-like"/>
    <property type="match status" value="1"/>
</dbReference>
<dbReference type="PROSITE" id="PS00793">
    <property type="entry name" value="DHPS_2"/>
    <property type="match status" value="1"/>
</dbReference>
<evidence type="ECO:0000256" key="1">
    <source>
        <dbReference type="ARBA" id="ARBA00000012"/>
    </source>
</evidence>
<proteinExistence type="predicted"/>
<dbReference type="PANTHER" id="PTHR20941">
    <property type="entry name" value="FOLATE SYNTHESIS PROTEINS"/>
    <property type="match status" value="1"/>
</dbReference>
<evidence type="ECO:0000256" key="6">
    <source>
        <dbReference type="ARBA" id="ARBA00022723"/>
    </source>
</evidence>
<dbReference type="CDD" id="cd00739">
    <property type="entry name" value="DHPS"/>
    <property type="match status" value="1"/>
</dbReference>
<accession>A0A1H5RUD8</accession>
<comment type="catalytic activity">
    <reaction evidence="1">
        <text>(7,8-dihydropterin-6-yl)methyl diphosphate + 4-aminobenzoate = 7,8-dihydropteroate + diphosphate</text>
        <dbReference type="Rhea" id="RHEA:19949"/>
        <dbReference type="ChEBI" id="CHEBI:17836"/>
        <dbReference type="ChEBI" id="CHEBI:17839"/>
        <dbReference type="ChEBI" id="CHEBI:33019"/>
        <dbReference type="ChEBI" id="CHEBI:72950"/>
        <dbReference type="EC" id="2.5.1.15"/>
    </reaction>
</comment>
<evidence type="ECO:0000313" key="10">
    <source>
        <dbReference type="EMBL" id="SEF41932.1"/>
    </source>
</evidence>
<dbReference type="GO" id="GO:0046654">
    <property type="term" value="P:tetrahydrofolate biosynthetic process"/>
    <property type="evidence" value="ECO:0007669"/>
    <property type="project" value="TreeGrafter"/>
</dbReference>
<sequence length="281" mass="30346">MGVVNITPDSFSDGGLFASTDHALNHAFHLMEEGADLLDVGGESTRPGSTPVFVEEELRRILPVVEELANQNVRVSVDTSKPEVMRAAIAAGAVMINDVRALQMPGALEAVAEGGVMACLMHMQGEPANMQVNPQYDDVVQDVKVFLKRRVEAAQAAGIPRERLVVDPGFGFGKNQVHNIELLRHLDQFIDLGVPVLVGLSRKSMLGKITGSDINNRIHASIAAALIAAMKGAAILRVHDVRATRDALAVYNAVYDRGSARENASSLTSRWKPSVEFNSFR</sequence>
<evidence type="ECO:0000256" key="3">
    <source>
        <dbReference type="ARBA" id="ARBA00004763"/>
    </source>
</evidence>
<dbReference type="PANTHER" id="PTHR20941:SF1">
    <property type="entry name" value="FOLIC ACID SYNTHESIS PROTEIN FOL1"/>
    <property type="match status" value="1"/>
</dbReference>
<keyword evidence="8" id="KW-0289">Folate biosynthesis</keyword>
<dbReference type="RefSeq" id="WP_080557661.1">
    <property type="nucleotide sequence ID" value="NC_007614.1"/>
</dbReference>
<dbReference type="Gene3D" id="3.20.20.20">
    <property type="entry name" value="Dihydropteroate synthase-like"/>
    <property type="match status" value="1"/>
</dbReference>
<feature type="domain" description="Pterin-binding" evidence="9">
    <location>
        <begin position="1"/>
        <end position="249"/>
    </location>
</feature>
<keyword evidence="7" id="KW-0460">Magnesium</keyword>
<dbReference type="NCBIfam" id="TIGR01496">
    <property type="entry name" value="DHPS"/>
    <property type="match status" value="1"/>
</dbReference>
<dbReference type="EC" id="2.5.1.15" evidence="4"/>
<name>A0A1H5RUD8_NITMU</name>